<gene>
    <name evidence="1" type="ORF">ABID14_001529</name>
</gene>
<accession>A0ABV2JAT7</accession>
<reference evidence="1 2" key="1">
    <citation type="submission" date="2024-06" db="EMBL/GenBank/DDBJ databases">
        <title>Genomic Encyclopedia of Type Strains, Phase IV (KMG-IV): sequencing the most valuable type-strain genomes for metagenomic binning, comparative biology and taxonomic classification.</title>
        <authorList>
            <person name="Goeker M."/>
        </authorList>
    </citation>
    <scope>NUCLEOTIDE SEQUENCE [LARGE SCALE GENOMIC DNA]</scope>
    <source>
        <strain evidence="1 2">DSM 21460</strain>
    </source>
</reference>
<comment type="caution">
    <text evidence="1">The sequence shown here is derived from an EMBL/GenBank/DDBJ whole genome shotgun (WGS) entry which is preliminary data.</text>
</comment>
<dbReference type="RefSeq" id="WP_354368754.1">
    <property type="nucleotide sequence ID" value="NZ_JBEPMA010000010.1"/>
</dbReference>
<sequence>MKRITRMAVALFILISIVIGNAFASVNTLWRASDYTFVKSEHGDNFLADTYIGTASVRGRDRGVSSDGRNIYYTWTRITYDVQGDIQSATAESGGKYNSN</sequence>
<name>A0ABV2JAT7_9FIRM</name>
<protein>
    <submittedName>
        <fullName evidence="1">Uncharacterized protein</fullName>
    </submittedName>
</protein>
<organism evidence="1 2">
    <name type="scientific">Peptoniphilus olsenii</name>
    <dbReference type="NCBI Taxonomy" id="411570"/>
    <lineage>
        <taxon>Bacteria</taxon>
        <taxon>Bacillati</taxon>
        <taxon>Bacillota</taxon>
        <taxon>Tissierellia</taxon>
        <taxon>Tissierellales</taxon>
        <taxon>Peptoniphilaceae</taxon>
        <taxon>Peptoniphilus</taxon>
    </lineage>
</organism>
<dbReference type="EMBL" id="JBEPMA010000010">
    <property type="protein sequence ID" value="MET3617894.1"/>
    <property type="molecule type" value="Genomic_DNA"/>
</dbReference>
<proteinExistence type="predicted"/>
<dbReference type="Proteomes" id="UP001549162">
    <property type="component" value="Unassembled WGS sequence"/>
</dbReference>
<keyword evidence="2" id="KW-1185">Reference proteome</keyword>
<evidence type="ECO:0000313" key="2">
    <source>
        <dbReference type="Proteomes" id="UP001549162"/>
    </source>
</evidence>
<evidence type="ECO:0000313" key="1">
    <source>
        <dbReference type="EMBL" id="MET3617894.1"/>
    </source>
</evidence>